<proteinExistence type="predicted"/>
<protein>
    <submittedName>
        <fullName evidence="1">Uncharacterized protein</fullName>
    </submittedName>
</protein>
<sequence>MAIDIDALLRRVVGDVFAADVRVDYSTEKAPHEHRVRLTDPSGTRHAGLRASYEWFEAVVFDLDVSTALYDYDDEEDDKEAVLRALALVVRAYLDGEGRIVQRRGLLRSSPVLRVEMLGREWELGRRWSRPHYP</sequence>
<name>A0A7K3WD07_9ACTN</name>
<reference evidence="1 2" key="1">
    <citation type="submission" date="2020-02" db="EMBL/GenBank/DDBJ databases">
        <title>The whole genome sequence of CPCC 205119.</title>
        <authorList>
            <person name="Jiang Z."/>
        </authorList>
    </citation>
    <scope>NUCLEOTIDE SEQUENCE [LARGE SCALE GENOMIC DNA]</scope>
    <source>
        <strain evidence="1 2">CPCC 205119</strain>
    </source>
</reference>
<comment type="caution">
    <text evidence="1">The sequence shown here is derived from an EMBL/GenBank/DDBJ whole genome shotgun (WGS) entry which is preliminary data.</text>
</comment>
<dbReference type="AlphaFoldDB" id="A0A7K3WD07"/>
<organism evidence="1 2">
    <name type="scientific">Goekera deserti</name>
    <dbReference type="NCBI Taxonomy" id="2497753"/>
    <lineage>
        <taxon>Bacteria</taxon>
        <taxon>Bacillati</taxon>
        <taxon>Actinomycetota</taxon>
        <taxon>Actinomycetes</taxon>
        <taxon>Geodermatophilales</taxon>
        <taxon>Geodermatophilaceae</taxon>
        <taxon>Goekera</taxon>
    </lineage>
</organism>
<dbReference type="RefSeq" id="WP_152730657.1">
    <property type="nucleotide sequence ID" value="NZ_JAABOZ010000002.1"/>
</dbReference>
<evidence type="ECO:0000313" key="1">
    <source>
        <dbReference type="EMBL" id="NEL53393.1"/>
    </source>
</evidence>
<accession>A0A7K3WD07</accession>
<keyword evidence="2" id="KW-1185">Reference proteome</keyword>
<evidence type="ECO:0000313" key="2">
    <source>
        <dbReference type="Proteomes" id="UP000470470"/>
    </source>
</evidence>
<gene>
    <name evidence="1" type="ORF">G1H19_05135</name>
</gene>
<dbReference type="EMBL" id="JAAGWK010000009">
    <property type="protein sequence ID" value="NEL53393.1"/>
    <property type="molecule type" value="Genomic_DNA"/>
</dbReference>
<dbReference type="Proteomes" id="UP000470470">
    <property type="component" value="Unassembled WGS sequence"/>
</dbReference>